<reference evidence="10 11" key="1">
    <citation type="submission" date="2019-02" db="EMBL/GenBank/DDBJ databases">
        <title>Arundinibacter roseus gen. nov., sp. nov., a new member of the family Cytophagaceae.</title>
        <authorList>
            <person name="Szuroczki S."/>
            <person name="Khayer B."/>
            <person name="Sproer C."/>
            <person name="Toumi M."/>
            <person name="Szabo A."/>
            <person name="Felfoldi T."/>
            <person name="Schumann P."/>
            <person name="Toth E."/>
        </authorList>
    </citation>
    <scope>NUCLEOTIDE SEQUENCE [LARGE SCALE GENOMIC DNA]</scope>
    <source>
        <strain evidence="10 11">DMA-k-7a</strain>
    </source>
</reference>
<dbReference type="GO" id="GO:0005524">
    <property type="term" value="F:ATP binding"/>
    <property type="evidence" value="ECO:0007669"/>
    <property type="project" value="UniProtKB-KW"/>
</dbReference>
<dbReference type="OrthoDB" id="9806009at2"/>
<dbReference type="Pfam" id="PF18085">
    <property type="entry name" value="Mak_N_cap"/>
    <property type="match status" value="1"/>
</dbReference>
<evidence type="ECO:0000256" key="2">
    <source>
        <dbReference type="ARBA" id="ARBA00011962"/>
    </source>
</evidence>
<gene>
    <name evidence="10" type="ORF">EZE20_11285</name>
</gene>
<dbReference type="EC" id="2.7.1.175" evidence="2"/>
<sequence>MIASLSTPVLLDYLKKCRWFAGKARQVESCMVKHEIPVGDAWIWILEVAYEEGDKETYQLPVALVEKLPDNPAEQTLITETEKGLLVDAIYTDSFRNVLYSRVFHGDKDEALTFTTGKGLQIQDVPEHISSRVLAVDSSNSALVFGEKYFFKLYRKLFRETNPEVEMVQFITENSDFTQIPPFCGSMTWRRAGATDITLGMMQGKVEARMDNWSLTGDYLNEFLYAVPNAVFTIQENVFEQVALLGKRTAEMHAALYNPQAEVNFSPEPFTEGYRRFLQQRLSHLLNSRYTLLIDKYLSLDEPTKRLAWKFMEAKELIDEFSEDLLKQPLDSLRIRIHGDYHLGQVLSADHDFILIDFEGEPEASIQDRKIKHSPLKDVAGMIRSYHYAVSSKVFTSDETRHISPEKLLVVTDRWYRLMKETYLDAYMEALGWPHPLFKDQNEINSLLLYYLLEKAVYELGYELSYRPDWVKIPLKGIADVIREIEKMHG</sequence>
<accession>A0A4R4KFG7</accession>
<evidence type="ECO:0000256" key="1">
    <source>
        <dbReference type="ARBA" id="ARBA00006219"/>
    </source>
</evidence>
<evidence type="ECO:0000256" key="4">
    <source>
        <dbReference type="ARBA" id="ARBA00022679"/>
    </source>
</evidence>
<comment type="catalytic activity">
    <reaction evidence="8">
        <text>D-maltose + ATP = alpha-maltose 1-phosphate + ADP + H(+)</text>
        <dbReference type="Rhea" id="RHEA:31915"/>
        <dbReference type="ChEBI" id="CHEBI:15378"/>
        <dbReference type="ChEBI" id="CHEBI:17306"/>
        <dbReference type="ChEBI" id="CHEBI:30616"/>
        <dbReference type="ChEBI" id="CHEBI:63576"/>
        <dbReference type="ChEBI" id="CHEBI:456216"/>
        <dbReference type="EC" id="2.7.1.175"/>
    </reaction>
</comment>
<dbReference type="EMBL" id="SMJU01000006">
    <property type="protein sequence ID" value="TDB65279.1"/>
    <property type="molecule type" value="Genomic_DNA"/>
</dbReference>
<comment type="caution">
    <text evidence="10">The sequence shown here is derived from an EMBL/GenBank/DDBJ whole genome shotgun (WGS) entry which is preliminary data.</text>
</comment>
<evidence type="ECO:0000256" key="3">
    <source>
        <dbReference type="ARBA" id="ARBA00013882"/>
    </source>
</evidence>
<keyword evidence="4" id="KW-0808">Transferase</keyword>
<dbReference type="NCBIfam" id="TIGR02457">
    <property type="entry name" value="TreS_Cterm"/>
    <property type="match status" value="1"/>
</dbReference>
<dbReference type="RefSeq" id="WP_132117596.1">
    <property type="nucleotide sequence ID" value="NZ_SMJU01000006.1"/>
</dbReference>
<dbReference type="AlphaFoldDB" id="A0A4R4KFG7"/>
<proteinExistence type="inferred from homology"/>
<dbReference type="GO" id="GO:0016740">
    <property type="term" value="F:transferase activity"/>
    <property type="evidence" value="ECO:0007669"/>
    <property type="project" value="UniProtKB-KW"/>
</dbReference>
<evidence type="ECO:0000256" key="7">
    <source>
        <dbReference type="ARBA" id="ARBA00031251"/>
    </source>
</evidence>
<feature type="domain" description="Maltokinase N-terminal cap" evidence="9">
    <location>
        <begin position="13"/>
        <end position="91"/>
    </location>
</feature>
<dbReference type="InterPro" id="IPR011009">
    <property type="entry name" value="Kinase-like_dom_sf"/>
</dbReference>
<keyword evidence="5" id="KW-0547">Nucleotide-binding</keyword>
<dbReference type="Gene3D" id="3.90.1200.10">
    <property type="match status" value="1"/>
</dbReference>
<comment type="similarity">
    <text evidence="1">Belongs to the aminoglycoside phosphotransferase family.</text>
</comment>
<evidence type="ECO:0000313" key="11">
    <source>
        <dbReference type="Proteomes" id="UP000295706"/>
    </source>
</evidence>
<keyword evidence="11" id="KW-1185">Reference proteome</keyword>
<dbReference type="InterPro" id="IPR012811">
    <property type="entry name" value="TreS_maltokin_C_dom"/>
</dbReference>
<dbReference type="SUPFAM" id="SSF56112">
    <property type="entry name" value="Protein kinase-like (PK-like)"/>
    <property type="match status" value="1"/>
</dbReference>
<name>A0A4R4KFG7_9BACT</name>
<dbReference type="InterPro" id="IPR040999">
    <property type="entry name" value="Mak_N_cap"/>
</dbReference>
<evidence type="ECO:0000256" key="8">
    <source>
        <dbReference type="ARBA" id="ARBA00049067"/>
    </source>
</evidence>
<dbReference type="Proteomes" id="UP000295706">
    <property type="component" value="Unassembled WGS sequence"/>
</dbReference>
<keyword evidence="6" id="KW-0067">ATP-binding</keyword>
<evidence type="ECO:0000256" key="5">
    <source>
        <dbReference type="ARBA" id="ARBA00022741"/>
    </source>
</evidence>
<evidence type="ECO:0000256" key="6">
    <source>
        <dbReference type="ARBA" id="ARBA00022840"/>
    </source>
</evidence>
<evidence type="ECO:0000259" key="9">
    <source>
        <dbReference type="Pfam" id="PF18085"/>
    </source>
</evidence>
<protein>
    <recommendedName>
        <fullName evidence="3">Maltokinase</fullName>
        <ecNumber evidence="2">2.7.1.175</ecNumber>
    </recommendedName>
    <alternativeName>
        <fullName evidence="7">Maltose-1-phosphate synthase</fullName>
    </alternativeName>
</protein>
<evidence type="ECO:0000313" key="10">
    <source>
        <dbReference type="EMBL" id="TDB65279.1"/>
    </source>
</evidence>
<organism evidence="10 11">
    <name type="scientific">Arundinibacter roseus</name>
    <dbReference type="NCBI Taxonomy" id="2070510"/>
    <lineage>
        <taxon>Bacteria</taxon>
        <taxon>Pseudomonadati</taxon>
        <taxon>Bacteroidota</taxon>
        <taxon>Cytophagia</taxon>
        <taxon>Cytophagales</taxon>
        <taxon>Spirosomataceae</taxon>
        <taxon>Arundinibacter</taxon>
    </lineage>
</organism>